<dbReference type="GO" id="GO:0003700">
    <property type="term" value="F:DNA-binding transcription factor activity"/>
    <property type="evidence" value="ECO:0007669"/>
    <property type="project" value="InterPro"/>
</dbReference>
<dbReference type="GO" id="GO:0003677">
    <property type="term" value="F:DNA binding"/>
    <property type="evidence" value="ECO:0007669"/>
    <property type="project" value="UniProtKB-KW"/>
</dbReference>
<dbReference type="PROSITE" id="PS50931">
    <property type="entry name" value="HTH_LYSR"/>
    <property type="match status" value="1"/>
</dbReference>
<evidence type="ECO:0000256" key="3">
    <source>
        <dbReference type="ARBA" id="ARBA00023125"/>
    </source>
</evidence>
<keyword evidence="2" id="KW-0805">Transcription regulation</keyword>
<organism evidence="5 6">
    <name type="scientific">Gluconobacter cerinus</name>
    <dbReference type="NCBI Taxonomy" id="38307"/>
    <lineage>
        <taxon>Bacteria</taxon>
        <taxon>Pseudomonadati</taxon>
        <taxon>Pseudomonadota</taxon>
        <taxon>Alphaproteobacteria</taxon>
        <taxon>Acetobacterales</taxon>
        <taxon>Acetobacteraceae</taxon>
        <taxon>Gluconobacter</taxon>
    </lineage>
</organism>
<evidence type="ECO:0000256" key="2">
    <source>
        <dbReference type="ARBA" id="ARBA00023015"/>
    </source>
</evidence>
<dbReference type="RefSeq" id="WP_064273665.1">
    <property type="nucleotide sequence ID" value="NZ_JAERLC010000007.1"/>
</dbReference>
<dbReference type="CDD" id="cd08460">
    <property type="entry name" value="PBP2_DntR_like_1"/>
    <property type="match status" value="1"/>
</dbReference>
<keyword evidence="4" id="KW-0804">Transcription</keyword>
<accession>A0A1B6VLH3</accession>
<dbReference type="SUPFAM" id="SSF53850">
    <property type="entry name" value="Periplasmic binding protein-like II"/>
    <property type="match status" value="1"/>
</dbReference>
<sequence>MSDKQPLGRRYDLDLLRYLQVLVEEQSVSLAARRLKVSEPAMSRHLARLRTVFGDPILVMSGRRMVATAFANRIRDRVQTLVREADDLLNDGATLNLKAMSPKFTIRANDIVVGAFGRPILQALQKECPDCRIVFSPESEGTASEALRANKIDLYIGATDELSPEIMRQTLFETSFSALVRKGHPILKDKITPQSLAAYDHVSVSRKGRSNGPIDAVLKERYGLSRRIAMVVPTYHSLIAAIGETDLILPLPRTVIERFPLERMGLDSFEFPFELPPVRPFQAWHPRVDTDQLHRWLRETVHHAVRQELWRIRTI</sequence>
<gene>
    <name evidence="5" type="ORF">A0123_00770</name>
</gene>
<dbReference type="Pfam" id="PF03466">
    <property type="entry name" value="LysR_substrate"/>
    <property type="match status" value="1"/>
</dbReference>
<dbReference type="InterPro" id="IPR036390">
    <property type="entry name" value="WH_DNA-bd_sf"/>
</dbReference>
<dbReference type="EMBL" id="LUTU01000005">
    <property type="protein sequence ID" value="OAJ68069.1"/>
    <property type="molecule type" value="Genomic_DNA"/>
</dbReference>
<dbReference type="InterPro" id="IPR050389">
    <property type="entry name" value="LysR-type_TF"/>
</dbReference>
<dbReference type="OrthoDB" id="9774011at2"/>
<protein>
    <submittedName>
        <fullName evidence="5">Transcriptional regulator</fullName>
    </submittedName>
</protein>
<name>A0A1B6VLH3_9PROT</name>
<evidence type="ECO:0000256" key="1">
    <source>
        <dbReference type="ARBA" id="ARBA00009437"/>
    </source>
</evidence>
<dbReference type="AlphaFoldDB" id="A0A1B6VLH3"/>
<dbReference type="InterPro" id="IPR005119">
    <property type="entry name" value="LysR_subst-bd"/>
</dbReference>
<comment type="caution">
    <text evidence="5">The sequence shown here is derived from an EMBL/GenBank/DDBJ whole genome shotgun (WGS) entry which is preliminary data.</text>
</comment>
<dbReference type="InterPro" id="IPR036388">
    <property type="entry name" value="WH-like_DNA-bd_sf"/>
</dbReference>
<dbReference type="SUPFAM" id="SSF46785">
    <property type="entry name" value="Winged helix' DNA-binding domain"/>
    <property type="match status" value="1"/>
</dbReference>
<dbReference type="PATRIC" id="fig|38307.3.peg.791"/>
<dbReference type="InterPro" id="IPR000847">
    <property type="entry name" value="LysR_HTH_N"/>
</dbReference>
<dbReference type="Gene3D" id="1.10.10.10">
    <property type="entry name" value="Winged helix-like DNA-binding domain superfamily/Winged helix DNA-binding domain"/>
    <property type="match status" value="1"/>
</dbReference>
<dbReference type="PANTHER" id="PTHR30118">
    <property type="entry name" value="HTH-TYPE TRANSCRIPTIONAL REGULATOR LEUO-RELATED"/>
    <property type="match status" value="1"/>
</dbReference>
<dbReference type="Gene3D" id="3.40.190.10">
    <property type="entry name" value="Periplasmic binding protein-like II"/>
    <property type="match status" value="2"/>
</dbReference>
<reference evidence="5 6" key="1">
    <citation type="submission" date="2016-03" db="EMBL/GenBank/DDBJ databases">
        <title>Draft genome sequence of Gluconobacter cerinus strain CECT 9110.</title>
        <authorList>
            <person name="Sainz F."/>
            <person name="Mas A."/>
            <person name="Torija M.J."/>
        </authorList>
    </citation>
    <scope>NUCLEOTIDE SEQUENCE [LARGE SCALE GENOMIC DNA]</scope>
    <source>
        <strain evidence="5 6">CECT 9110</strain>
    </source>
</reference>
<evidence type="ECO:0000313" key="5">
    <source>
        <dbReference type="EMBL" id="OAJ68069.1"/>
    </source>
</evidence>
<keyword evidence="3" id="KW-0238">DNA-binding</keyword>
<dbReference type="Proteomes" id="UP000077786">
    <property type="component" value="Unassembled WGS sequence"/>
</dbReference>
<evidence type="ECO:0000256" key="4">
    <source>
        <dbReference type="ARBA" id="ARBA00023163"/>
    </source>
</evidence>
<proteinExistence type="inferred from homology"/>
<comment type="similarity">
    <text evidence="1">Belongs to the LysR transcriptional regulatory family.</text>
</comment>
<dbReference type="PANTHER" id="PTHR30118:SF15">
    <property type="entry name" value="TRANSCRIPTIONAL REGULATORY PROTEIN"/>
    <property type="match status" value="1"/>
</dbReference>
<evidence type="ECO:0000313" key="6">
    <source>
        <dbReference type="Proteomes" id="UP000077786"/>
    </source>
</evidence>
<dbReference type="Pfam" id="PF00126">
    <property type="entry name" value="HTH_1"/>
    <property type="match status" value="1"/>
</dbReference>